<keyword evidence="3" id="KW-1185">Reference proteome</keyword>
<reference evidence="3" key="1">
    <citation type="journal article" date="2019" name="Int. J. Syst. Evol. Microbiol.">
        <title>The Global Catalogue of Microorganisms (GCM) 10K type strain sequencing project: providing services to taxonomists for standard genome sequencing and annotation.</title>
        <authorList>
            <consortium name="The Broad Institute Genomics Platform"/>
            <consortium name="The Broad Institute Genome Sequencing Center for Infectious Disease"/>
            <person name="Wu L."/>
            <person name="Ma J."/>
        </authorList>
    </citation>
    <scope>NUCLEOTIDE SEQUENCE [LARGE SCALE GENOMIC DNA]</scope>
    <source>
        <strain evidence="3">CGMCC 4.7426</strain>
    </source>
</reference>
<dbReference type="Pfam" id="PF07993">
    <property type="entry name" value="NAD_binding_4"/>
    <property type="match status" value="1"/>
</dbReference>
<accession>A0ABV9DM55</accession>
<dbReference type="CDD" id="cd05263">
    <property type="entry name" value="MupV_like_SDR_e"/>
    <property type="match status" value="1"/>
</dbReference>
<dbReference type="InterPro" id="IPR036291">
    <property type="entry name" value="NAD(P)-bd_dom_sf"/>
</dbReference>
<dbReference type="Gene3D" id="3.40.50.720">
    <property type="entry name" value="NAD(P)-binding Rossmann-like Domain"/>
    <property type="match status" value="1"/>
</dbReference>
<name>A0ABV9DM55_9BACI</name>
<dbReference type="RefSeq" id="WP_390296569.1">
    <property type="nucleotide sequence ID" value="NZ_JBHSFU010000007.1"/>
</dbReference>
<comment type="caution">
    <text evidence="2">The sequence shown here is derived from an EMBL/GenBank/DDBJ whole genome shotgun (WGS) entry which is preliminary data.</text>
</comment>
<organism evidence="2 3">
    <name type="scientific">Virgibacillus kekensis</name>
    <dbReference type="NCBI Taxonomy" id="202261"/>
    <lineage>
        <taxon>Bacteria</taxon>
        <taxon>Bacillati</taxon>
        <taxon>Bacillota</taxon>
        <taxon>Bacilli</taxon>
        <taxon>Bacillales</taxon>
        <taxon>Bacillaceae</taxon>
        <taxon>Virgibacillus</taxon>
    </lineage>
</organism>
<dbReference type="InterPro" id="IPR026055">
    <property type="entry name" value="FAR"/>
</dbReference>
<sequence length="366" mass="41262">MKHTHFLTGYPGFLASSLTEQLIQDHHDSIQHIYLLVLPTLKDKAAKQIHHFAKNNNINPDMFTVVGGDITEPNLAIDSDTQRILQETVTHVFHLAAVYDLAVPQDIAFKVNVDGTENINNWVKTLGNLERYIYFSTAYVAGKREGKIYEEELAEGQLFKNHYEETKYHAEVLVDGLKSSVPTTIIRPGIVKGHSQTGQTIKFDGIYFMLNLLDRLQFMPVIPYIGEGIPEGNFVPSDYVLKATSYLAFAPVGAGKTYHLTDPNPYNMRELQQILAEAYLGKTPKGTVPLKWIKKSFSYAPVRKWLGVEEEASDYFVINASFDSSQAQADLAASGISCPDFKGTVEPLINFYRSYRHDSTRHIEIR</sequence>
<dbReference type="SUPFAM" id="SSF51735">
    <property type="entry name" value="NAD(P)-binding Rossmann-fold domains"/>
    <property type="match status" value="1"/>
</dbReference>
<dbReference type="Proteomes" id="UP001595989">
    <property type="component" value="Unassembled WGS sequence"/>
</dbReference>
<feature type="domain" description="Thioester reductase (TE)" evidence="1">
    <location>
        <begin position="7"/>
        <end position="243"/>
    </location>
</feature>
<dbReference type="InterPro" id="IPR013120">
    <property type="entry name" value="FAR_NAD-bd"/>
</dbReference>
<evidence type="ECO:0000259" key="1">
    <source>
        <dbReference type="Pfam" id="PF07993"/>
    </source>
</evidence>
<evidence type="ECO:0000313" key="3">
    <source>
        <dbReference type="Proteomes" id="UP001595989"/>
    </source>
</evidence>
<protein>
    <submittedName>
        <fullName evidence="2">SDR family oxidoreductase</fullName>
    </submittedName>
</protein>
<proteinExistence type="predicted"/>
<dbReference type="EMBL" id="JBHSFU010000007">
    <property type="protein sequence ID" value="MFC4559080.1"/>
    <property type="molecule type" value="Genomic_DNA"/>
</dbReference>
<evidence type="ECO:0000313" key="2">
    <source>
        <dbReference type="EMBL" id="MFC4559080.1"/>
    </source>
</evidence>
<gene>
    <name evidence="2" type="ORF">ACFO3D_12850</name>
</gene>
<dbReference type="PANTHER" id="PTHR11011">
    <property type="entry name" value="MALE STERILITY PROTEIN 2-RELATED"/>
    <property type="match status" value="1"/>
</dbReference>